<dbReference type="EMBL" id="MF498773">
    <property type="protein sequence ID" value="ATI17336.1"/>
    <property type="molecule type" value="Genomic_DNA"/>
</dbReference>
<protein>
    <submittedName>
        <fullName evidence="1">Uncharacterized protein</fullName>
    </submittedName>
</protein>
<organism evidence="1 2">
    <name type="scientific">Aeromonas phage AS-szw</name>
    <dbReference type="NCBI Taxonomy" id="2026114"/>
    <lineage>
        <taxon>Viruses</taxon>
        <taxon>Duplodnaviria</taxon>
        <taxon>Heunggongvirae</taxon>
        <taxon>Uroviricota</taxon>
        <taxon>Caudoviricetes</taxon>
        <taxon>Pantevenvirales</taxon>
        <taxon>Straboviridae</taxon>
        <taxon>Emmerichvirinae</taxon>
        <taxon>Ceceduovirus</taxon>
        <taxon>Ceceduovirus aszj</taxon>
    </lineage>
</organism>
<reference evidence="1 2" key="1">
    <citation type="submission" date="2017-07" db="EMBL/GenBank/DDBJ databases">
        <title>In vitro design and evaluation of phage cocktails against multidrug-resistant Aeromonas salmonicida.</title>
        <authorList>
            <person name="Chen L."/>
            <person name="Yuan S."/>
            <person name="Ma Y."/>
        </authorList>
    </citation>
    <scope>NUCLEOTIDE SEQUENCE [LARGE SCALE GENOMIC DNA]</scope>
</reference>
<evidence type="ECO:0000313" key="2">
    <source>
        <dbReference type="Proteomes" id="UP000230211"/>
    </source>
</evidence>
<sequence>MKNFDKWPNAKVVMEHMDTLMWLMGYRPNNGKGWTGYYYDGIIKQQKVMINLSWQEARTLCVNVFDTVSMPLYRVINGVRISADSMMDLDNYIRNHVKEVDVIRQLVYHKKERKISLVGYNEFKIEG</sequence>
<dbReference type="Proteomes" id="UP000230211">
    <property type="component" value="Segment"/>
</dbReference>
<accession>A0A291LD73</accession>
<evidence type="ECO:0000313" key="1">
    <source>
        <dbReference type="EMBL" id="ATI17336.1"/>
    </source>
</evidence>
<proteinExistence type="predicted"/>
<name>A0A291LD73_9CAUD</name>